<dbReference type="InterPro" id="IPR038731">
    <property type="entry name" value="RgtA/B/C-like"/>
</dbReference>
<keyword evidence="1" id="KW-1133">Transmembrane helix</keyword>
<feature type="transmembrane region" description="Helical" evidence="1">
    <location>
        <begin position="160"/>
        <end position="178"/>
    </location>
</feature>
<feature type="transmembrane region" description="Helical" evidence="1">
    <location>
        <begin position="20"/>
        <end position="37"/>
    </location>
</feature>
<reference evidence="3 4" key="1">
    <citation type="journal article" date="2007" name="Appl. Environ. Microbiol.">
        <title>Isolation of key methanogens for global methane emission from rice paddy fields: a novel isolate affiliated with the clone cluster rice cluster I.</title>
        <authorList>
            <person name="Sakai S."/>
            <person name="Imachi H."/>
            <person name="Sekiguchi Y."/>
            <person name="Ohashi A."/>
            <person name="Harada H."/>
            <person name="Kamagata Y."/>
        </authorList>
    </citation>
    <scope>NUCLEOTIDE SEQUENCE [LARGE SCALE GENOMIC DNA]</scope>
    <source>
        <strain evidence="4">DSM 17711 / JCM 13418 / NBRC 101707 / SANAE</strain>
    </source>
</reference>
<dbReference type="EMBL" id="AP011532">
    <property type="protein sequence ID" value="BAI61773.1"/>
    <property type="molecule type" value="Genomic_DNA"/>
</dbReference>
<dbReference type="STRING" id="304371.MCP_1701"/>
<sequence length="438" mass="48520">MKVDTYLGIGSLKLSLGFLNKYKLAILAVFLFALYFSNNSYVISGDAIPTTLLPWAILEEHTIVLDNFTGFIITQWENHYFVVLKQGHLISFYPIVAAILALPFYLPAYIIITLSGRPVVDFTDSFIFTTGYSMKFAAVTMAVLSVVVLYLLLKRLFDDKWAYILAIVYGVCTSTWTISSQSLWQHGPAQLLIICCYFFILRNIDRPGNTNVLGIGAISALAFFNRPTDGILLIPAVFYVLKEKRWLAIPAFLIAGAPFMAYNQYYFGSVLGGYSNAVGTHIFSVMAAAPLAVQATAVLTNAAYVTAGIGDISYIGDIIKRYMDFFVLLLTFTPIALLAITGVINLLKQKKLTGIRLDIQMAILLSLLVYTLFFGLINFGSGWGYGPRYWSDAMPLIMIFIGWSKSESTLYKAAFASLALISFAIQAYGAYIYLLIPA</sequence>
<dbReference type="RefSeq" id="WP_012900452.1">
    <property type="nucleotide sequence ID" value="NC_013665.1"/>
</dbReference>
<feature type="transmembrane region" description="Helical" evidence="1">
    <location>
        <begin position="278"/>
        <end position="305"/>
    </location>
</feature>
<keyword evidence="1" id="KW-0812">Transmembrane</keyword>
<organism evidence="3 4">
    <name type="scientific">Methanocella paludicola (strain DSM 17711 / JCM 13418 / NBRC 101707 / SANAE)</name>
    <dbReference type="NCBI Taxonomy" id="304371"/>
    <lineage>
        <taxon>Archaea</taxon>
        <taxon>Methanobacteriati</taxon>
        <taxon>Methanobacteriota</taxon>
        <taxon>Stenosarchaea group</taxon>
        <taxon>Methanomicrobia</taxon>
        <taxon>Methanocellales</taxon>
        <taxon>Methanocellaceae</taxon>
        <taxon>Methanocella</taxon>
    </lineage>
</organism>
<keyword evidence="4" id="KW-1185">Reference proteome</keyword>
<name>D1YZA1_METPS</name>
<dbReference type="InParanoid" id="D1YZA1"/>
<feature type="domain" description="Glycosyltransferase RgtA/B/C/D-like" evidence="2">
    <location>
        <begin position="131"/>
        <end position="256"/>
    </location>
</feature>
<proteinExistence type="predicted"/>
<evidence type="ECO:0000259" key="2">
    <source>
        <dbReference type="Pfam" id="PF13231"/>
    </source>
</evidence>
<dbReference type="Pfam" id="PF13231">
    <property type="entry name" value="PMT_2"/>
    <property type="match status" value="1"/>
</dbReference>
<feature type="transmembrane region" description="Helical" evidence="1">
    <location>
        <begin position="90"/>
        <end position="112"/>
    </location>
</feature>
<dbReference type="KEGG" id="mpd:MCP_1701"/>
<gene>
    <name evidence="3" type="ordered locus">MCP_1701</name>
</gene>
<dbReference type="eggNOG" id="arCOG03980">
    <property type="taxonomic scope" value="Archaea"/>
</dbReference>
<dbReference type="GeneID" id="8681609"/>
<evidence type="ECO:0000313" key="4">
    <source>
        <dbReference type="Proteomes" id="UP000001882"/>
    </source>
</evidence>
<feature type="transmembrane region" description="Helical" evidence="1">
    <location>
        <begin position="359"/>
        <end position="379"/>
    </location>
</feature>
<evidence type="ECO:0000256" key="1">
    <source>
        <dbReference type="SAM" id="Phobius"/>
    </source>
</evidence>
<feature type="transmembrane region" description="Helical" evidence="1">
    <location>
        <begin position="132"/>
        <end position="153"/>
    </location>
</feature>
<dbReference type="Proteomes" id="UP000001882">
    <property type="component" value="Chromosome"/>
</dbReference>
<evidence type="ECO:0000313" key="3">
    <source>
        <dbReference type="EMBL" id="BAI61773.1"/>
    </source>
</evidence>
<feature type="transmembrane region" description="Helical" evidence="1">
    <location>
        <begin position="415"/>
        <end position="436"/>
    </location>
</feature>
<keyword evidence="1" id="KW-0472">Membrane</keyword>
<dbReference type="AlphaFoldDB" id="D1YZA1"/>
<accession>D1YZA1</accession>
<feature type="transmembrane region" description="Helical" evidence="1">
    <location>
        <begin position="325"/>
        <end position="347"/>
    </location>
</feature>
<dbReference type="OrthoDB" id="145466at2157"/>
<reference evidence="4" key="3">
    <citation type="journal article" date="2011" name="PLoS ONE">
        <title>Genome sequence of a mesophilic hydrogenotrophic methanogen Methanocella paludicola, the first cultivated representative of the order Methanocellales.</title>
        <authorList>
            <person name="Sakai S."/>
            <person name="Takaki Y."/>
            <person name="Shimamura S."/>
            <person name="Sekine M."/>
            <person name="Tajima T."/>
            <person name="Kosugi H."/>
            <person name="Ichikawa N."/>
            <person name="Tasumi E."/>
            <person name="Hiraki A.T."/>
            <person name="Shimizu A."/>
            <person name="Kato Y."/>
            <person name="Nishiko R."/>
            <person name="Mori K."/>
            <person name="Fujita N."/>
            <person name="Imachi H."/>
            <person name="Takai K."/>
        </authorList>
    </citation>
    <scope>NUCLEOTIDE SEQUENCE [LARGE SCALE GENOMIC DNA]</scope>
    <source>
        <strain evidence="4">DSM 17711 / JCM 13418 / NBRC 101707 / SANAE</strain>
    </source>
</reference>
<reference evidence="3 4" key="2">
    <citation type="journal article" date="2008" name="Int. J. Syst. Evol. Microbiol.">
        <title>Methanocella paludicola gen. nov., sp. nov., a methane-producing archaeon, the first isolate of the lineage 'Rice Cluster I', and proposal of the new archaeal order Methanocellales ord. nov.</title>
        <authorList>
            <person name="Sakai S."/>
            <person name="Imachi H."/>
            <person name="Hanada S."/>
            <person name="Ohashi A."/>
            <person name="Harada H."/>
            <person name="Kamagata Y."/>
        </authorList>
    </citation>
    <scope>NUCLEOTIDE SEQUENCE [LARGE SCALE GENOMIC DNA]</scope>
    <source>
        <strain evidence="4">DSM 17711 / JCM 13418 / NBRC 101707 / SANAE</strain>
    </source>
</reference>
<feature type="transmembrane region" description="Helical" evidence="1">
    <location>
        <begin position="247"/>
        <end position="266"/>
    </location>
</feature>
<feature type="transmembrane region" description="Helical" evidence="1">
    <location>
        <begin position="184"/>
        <end position="201"/>
    </location>
</feature>
<protein>
    <recommendedName>
        <fullName evidence="2">Glycosyltransferase RgtA/B/C/D-like domain-containing protein</fullName>
    </recommendedName>
</protein>